<dbReference type="Gene3D" id="3.30.70.1820">
    <property type="entry name" value="L1 transposable element, RRM domain"/>
    <property type="match status" value="1"/>
</dbReference>
<accession>A0AAV7P9V9</accession>
<organism evidence="2 3">
    <name type="scientific">Pleurodeles waltl</name>
    <name type="common">Iberian ribbed newt</name>
    <dbReference type="NCBI Taxonomy" id="8319"/>
    <lineage>
        <taxon>Eukaryota</taxon>
        <taxon>Metazoa</taxon>
        <taxon>Chordata</taxon>
        <taxon>Craniata</taxon>
        <taxon>Vertebrata</taxon>
        <taxon>Euteleostomi</taxon>
        <taxon>Amphibia</taxon>
        <taxon>Batrachia</taxon>
        <taxon>Caudata</taxon>
        <taxon>Salamandroidea</taxon>
        <taxon>Salamandridae</taxon>
        <taxon>Pleurodelinae</taxon>
        <taxon>Pleurodeles</taxon>
    </lineage>
</organism>
<sequence length="183" mass="20914">MDNAMVLLTAETKYIRLDIAGFQSCVMGLEQRVTMVEAQAATSQDWDQELLYLRSKLTDLEDRSRRDNVRFLWFPETIEGEDMHLFLLETLPKLTDITFDPPLEFHRAHRLGPKRPGATARPDRSEPVSSITRKPDSSYNGQANTGPVRWTARRSGYQRASPMKPVSAGGLSWPCALDYARWR</sequence>
<dbReference type="Proteomes" id="UP001066276">
    <property type="component" value="Chromosome 7"/>
</dbReference>
<dbReference type="AlphaFoldDB" id="A0AAV7P9V9"/>
<protein>
    <submittedName>
        <fullName evidence="2">Uncharacterized protein</fullName>
    </submittedName>
</protein>
<proteinExistence type="predicted"/>
<dbReference type="EMBL" id="JANPWB010000011">
    <property type="protein sequence ID" value="KAJ1124147.1"/>
    <property type="molecule type" value="Genomic_DNA"/>
</dbReference>
<comment type="caution">
    <text evidence="2">The sequence shown here is derived from an EMBL/GenBank/DDBJ whole genome shotgun (WGS) entry which is preliminary data.</text>
</comment>
<evidence type="ECO:0000313" key="2">
    <source>
        <dbReference type="EMBL" id="KAJ1124147.1"/>
    </source>
</evidence>
<feature type="region of interest" description="Disordered" evidence="1">
    <location>
        <begin position="108"/>
        <end position="147"/>
    </location>
</feature>
<reference evidence="2" key="1">
    <citation type="journal article" date="2022" name="bioRxiv">
        <title>Sequencing and chromosome-scale assembly of the giantPleurodeles waltlgenome.</title>
        <authorList>
            <person name="Brown T."/>
            <person name="Elewa A."/>
            <person name="Iarovenko S."/>
            <person name="Subramanian E."/>
            <person name="Araus A.J."/>
            <person name="Petzold A."/>
            <person name="Susuki M."/>
            <person name="Suzuki K.-i.T."/>
            <person name="Hayashi T."/>
            <person name="Toyoda A."/>
            <person name="Oliveira C."/>
            <person name="Osipova E."/>
            <person name="Leigh N.D."/>
            <person name="Simon A."/>
            <person name="Yun M.H."/>
        </authorList>
    </citation>
    <scope>NUCLEOTIDE SEQUENCE</scope>
    <source>
        <strain evidence="2">20211129_DDA</strain>
        <tissue evidence="2">Liver</tissue>
    </source>
</reference>
<feature type="compositionally biased region" description="Polar residues" evidence="1">
    <location>
        <begin position="127"/>
        <end position="145"/>
    </location>
</feature>
<name>A0AAV7P9V9_PLEWA</name>
<keyword evidence="3" id="KW-1185">Reference proteome</keyword>
<evidence type="ECO:0000313" key="3">
    <source>
        <dbReference type="Proteomes" id="UP001066276"/>
    </source>
</evidence>
<gene>
    <name evidence="2" type="ORF">NDU88_002608</name>
</gene>
<evidence type="ECO:0000256" key="1">
    <source>
        <dbReference type="SAM" id="MobiDB-lite"/>
    </source>
</evidence>